<name>A0ABW4ESS2_9PSEU</name>
<comment type="caution">
    <text evidence="3">The sequence shown here is derived from an EMBL/GenBank/DDBJ whole genome shotgun (WGS) entry which is preliminary data.</text>
</comment>
<reference evidence="4" key="1">
    <citation type="journal article" date="2019" name="Int. J. Syst. Evol. Microbiol.">
        <title>The Global Catalogue of Microorganisms (GCM) 10K type strain sequencing project: providing services to taxonomists for standard genome sequencing and annotation.</title>
        <authorList>
            <consortium name="The Broad Institute Genomics Platform"/>
            <consortium name="The Broad Institute Genome Sequencing Center for Infectious Disease"/>
            <person name="Wu L."/>
            <person name="Ma J."/>
        </authorList>
    </citation>
    <scope>NUCLEOTIDE SEQUENCE [LARGE SCALE GENOMIC DNA]</scope>
    <source>
        <strain evidence="4">CCM 7043</strain>
    </source>
</reference>
<keyword evidence="2" id="KW-1133">Transmembrane helix</keyword>
<proteinExistence type="predicted"/>
<sequence>MPIRSPRGRAAAYRGIWQWPLQSPARLVITVIVVVAVAGGVSFGVTSLAGRSPERGLLTGPESPSNPASSAPRLPGSPAVPLTPAPTALPPVPELEPKNLPLSQAPAAALSVAARWSAAWVRPPAGTTADEWLDGLRSTTTDEYLGVLSGVDPGNIPATRVTGEPRAVRVSPRSVQVEVPTDALTLLVLVVDTDTEGWRVAGYDRT</sequence>
<evidence type="ECO:0000313" key="3">
    <source>
        <dbReference type="EMBL" id="MFD1518097.1"/>
    </source>
</evidence>
<evidence type="ECO:0000256" key="2">
    <source>
        <dbReference type="SAM" id="Phobius"/>
    </source>
</evidence>
<feature type="region of interest" description="Disordered" evidence="1">
    <location>
        <begin position="52"/>
        <end position="97"/>
    </location>
</feature>
<feature type="compositionally biased region" description="Low complexity" evidence="1">
    <location>
        <begin position="61"/>
        <end position="72"/>
    </location>
</feature>
<feature type="compositionally biased region" description="Pro residues" evidence="1">
    <location>
        <begin position="81"/>
        <end position="94"/>
    </location>
</feature>
<evidence type="ECO:0000313" key="4">
    <source>
        <dbReference type="Proteomes" id="UP001597114"/>
    </source>
</evidence>
<keyword evidence="2" id="KW-0812">Transmembrane</keyword>
<evidence type="ECO:0008006" key="5">
    <source>
        <dbReference type="Google" id="ProtNLM"/>
    </source>
</evidence>
<keyword evidence="2" id="KW-0472">Membrane</keyword>
<keyword evidence="4" id="KW-1185">Reference proteome</keyword>
<organism evidence="3 4">
    <name type="scientific">Pseudonocardia yunnanensis</name>
    <dbReference type="NCBI Taxonomy" id="58107"/>
    <lineage>
        <taxon>Bacteria</taxon>
        <taxon>Bacillati</taxon>
        <taxon>Actinomycetota</taxon>
        <taxon>Actinomycetes</taxon>
        <taxon>Pseudonocardiales</taxon>
        <taxon>Pseudonocardiaceae</taxon>
        <taxon>Pseudonocardia</taxon>
    </lineage>
</organism>
<feature type="transmembrane region" description="Helical" evidence="2">
    <location>
        <begin position="27"/>
        <end position="49"/>
    </location>
</feature>
<evidence type="ECO:0000256" key="1">
    <source>
        <dbReference type="SAM" id="MobiDB-lite"/>
    </source>
</evidence>
<dbReference type="Proteomes" id="UP001597114">
    <property type="component" value="Unassembled WGS sequence"/>
</dbReference>
<protein>
    <recommendedName>
        <fullName evidence="5">DUF4878 domain-containing protein</fullName>
    </recommendedName>
</protein>
<dbReference type="RefSeq" id="WP_344720171.1">
    <property type="nucleotide sequence ID" value="NZ_BAAAUS010000006.1"/>
</dbReference>
<gene>
    <name evidence="3" type="ORF">ACFSJD_11390</name>
</gene>
<accession>A0ABW4ESS2</accession>
<dbReference type="EMBL" id="JBHUCO010000012">
    <property type="protein sequence ID" value="MFD1518097.1"/>
    <property type="molecule type" value="Genomic_DNA"/>
</dbReference>